<evidence type="ECO:0000256" key="14">
    <source>
        <dbReference type="PROSITE-ProRule" id="PRU01360"/>
    </source>
</evidence>
<dbReference type="KEGG" id="reu:Reut_B3686"/>
<reference evidence="19" key="1">
    <citation type="submission" date="2005-08" db="EMBL/GenBank/DDBJ databases">
        <title>Complete sequence of chromosome 2 of Ralstonia eutropha JMP134.</title>
        <authorList>
            <person name="Copeland A."/>
            <person name="Lucas S."/>
            <person name="Lapidus A."/>
            <person name="Barry K."/>
            <person name="Detter J.C."/>
            <person name="Glavina T."/>
            <person name="Hammon N."/>
            <person name="Israni S."/>
            <person name="Pitluck S."/>
            <person name="Goltsman E."/>
            <person name="Martinez M."/>
            <person name="Schmutz J."/>
            <person name="Larimer F."/>
            <person name="Land M."/>
            <person name="Lykidis A."/>
            <person name="Richardson P."/>
        </authorList>
    </citation>
    <scope>NUCLEOTIDE SEQUENCE [LARGE SCALE GENOMIC DNA]</scope>
    <source>
        <strain evidence="19">JMP134</strain>
    </source>
</reference>
<protein>
    <submittedName>
        <fullName evidence="19">TonB-dependent siderophore receptor</fullName>
    </submittedName>
</protein>
<dbReference type="Pfam" id="PF07715">
    <property type="entry name" value="Plug"/>
    <property type="match status" value="1"/>
</dbReference>
<evidence type="ECO:0000256" key="2">
    <source>
        <dbReference type="ARBA" id="ARBA00009810"/>
    </source>
</evidence>
<organism evidence="19">
    <name type="scientific">Cupriavidus pinatubonensis (strain JMP 134 / LMG 1197)</name>
    <name type="common">Cupriavidus necator (strain JMP 134)</name>
    <dbReference type="NCBI Taxonomy" id="264198"/>
    <lineage>
        <taxon>Bacteria</taxon>
        <taxon>Pseudomonadati</taxon>
        <taxon>Pseudomonadota</taxon>
        <taxon>Betaproteobacteria</taxon>
        <taxon>Burkholderiales</taxon>
        <taxon>Burkholderiaceae</taxon>
        <taxon>Cupriavidus</taxon>
    </lineage>
</organism>
<evidence type="ECO:0000256" key="8">
    <source>
        <dbReference type="ARBA" id="ARBA00023004"/>
    </source>
</evidence>
<keyword evidence="7" id="KW-0732">Signal</keyword>
<proteinExistence type="inferred from homology"/>
<dbReference type="NCBIfam" id="TIGR01783">
    <property type="entry name" value="TonB-siderophor"/>
    <property type="match status" value="1"/>
</dbReference>
<dbReference type="HOGENOM" id="CLU_008287_22_0_4"/>
<dbReference type="GO" id="GO:0038023">
    <property type="term" value="F:signaling receptor activity"/>
    <property type="evidence" value="ECO:0007669"/>
    <property type="project" value="InterPro"/>
</dbReference>
<dbReference type="GO" id="GO:0009279">
    <property type="term" value="C:cell outer membrane"/>
    <property type="evidence" value="ECO:0007669"/>
    <property type="project" value="UniProtKB-SubCell"/>
</dbReference>
<evidence type="ECO:0000256" key="7">
    <source>
        <dbReference type="ARBA" id="ARBA00022729"/>
    </source>
</evidence>
<dbReference type="InterPro" id="IPR012910">
    <property type="entry name" value="Plug_dom"/>
</dbReference>
<keyword evidence="5" id="KW-0410">Iron transport</keyword>
<dbReference type="PANTHER" id="PTHR32552:SF82">
    <property type="entry name" value="FCUA PROTEIN"/>
    <property type="match status" value="1"/>
</dbReference>
<keyword evidence="4 14" id="KW-1134">Transmembrane beta strand</keyword>
<evidence type="ECO:0000256" key="6">
    <source>
        <dbReference type="ARBA" id="ARBA00022692"/>
    </source>
</evidence>
<evidence type="ECO:0000256" key="11">
    <source>
        <dbReference type="ARBA" id="ARBA00023136"/>
    </source>
</evidence>
<keyword evidence="10 16" id="KW-0798">TonB box</keyword>
<dbReference type="PROSITE" id="PS01156">
    <property type="entry name" value="TONB_DEPENDENT_REC_2"/>
    <property type="match status" value="1"/>
</dbReference>
<evidence type="ECO:0000256" key="10">
    <source>
        <dbReference type="ARBA" id="ARBA00023077"/>
    </source>
</evidence>
<dbReference type="Pfam" id="PF00593">
    <property type="entry name" value="TonB_dep_Rec_b-barrel"/>
    <property type="match status" value="1"/>
</dbReference>
<feature type="domain" description="TonB-dependent receptor plug" evidence="18">
    <location>
        <begin position="112"/>
        <end position="214"/>
    </location>
</feature>
<dbReference type="Gene3D" id="2.40.170.20">
    <property type="entry name" value="TonB-dependent receptor, beta-barrel domain"/>
    <property type="match status" value="1"/>
</dbReference>
<evidence type="ECO:0000256" key="15">
    <source>
        <dbReference type="PROSITE-ProRule" id="PRU10144"/>
    </source>
</evidence>
<dbReference type="OrthoDB" id="8732650at2"/>
<dbReference type="InterPro" id="IPR037066">
    <property type="entry name" value="Plug_dom_sf"/>
</dbReference>
<dbReference type="eggNOG" id="COG4774">
    <property type="taxonomic scope" value="Bacteria"/>
</dbReference>
<dbReference type="InterPro" id="IPR010917">
    <property type="entry name" value="TonB_rcpt_CS"/>
</dbReference>
<evidence type="ECO:0000256" key="16">
    <source>
        <dbReference type="RuleBase" id="RU003357"/>
    </source>
</evidence>
<accession>Q46UZ0</accession>
<feature type="domain" description="TonB-dependent receptor-like beta-barrel" evidence="17">
    <location>
        <begin position="329"/>
        <end position="723"/>
    </location>
</feature>
<dbReference type="CDD" id="cd01347">
    <property type="entry name" value="ligand_gated_channel"/>
    <property type="match status" value="1"/>
</dbReference>
<keyword evidence="6 14" id="KW-0812">Transmembrane</keyword>
<comment type="similarity">
    <text evidence="2 14 16">Belongs to the TonB-dependent receptor family.</text>
</comment>
<dbReference type="PANTHER" id="PTHR32552">
    <property type="entry name" value="FERRICHROME IRON RECEPTOR-RELATED"/>
    <property type="match status" value="1"/>
</dbReference>
<dbReference type="InterPro" id="IPR036942">
    <property type="entry name" value="Beta-barrel_TonB_sf"/>
</dbReference>
<dbReference type="InterPro" id="IPR039426">
    <property type="entry name" value="TonB-dep_rcpt-like"/>
</dbReference>
<dbReference type="AlphaFoldDB" id="Q46UZ0"/>
<feature type="short sequence motif" description="TonB C-terminal box" evidence="15">
    <location>
        <begin position="737"/>
        <end position="754"/>
    </location>
</feature>
<keyword evidence="3 14" id="KW-0813">Transport</keyword>
<keyword evidence="8" id="KW-0408">Iron</keyword>
<dbReference type="GO" id="GO:0015344">
    <property type="term" value="F:siderophore uptake transmembrane transporter activity"/>
    <property type="evidence" value="ECO:0007669"/>
    <property type="project" value="TreeGrafter"/>
</dbReference>
<keyword evidence="11 14" id="KW-0472">Membrane</keyword>
<evidence type="ECO:0000256" key="9">
    <source>
        <dbReference type="ARBA" id="ARBA00023065"/>
    </source>
</evidence>
<keyword evidence="12 19" id="KW-0675">Receptor</keyword>
<evidence type="ECO:0000256" key="12">
    <source>
        <dbReference type="ARBA" id="ARBA00023170"/>
    </source>
</evidence>
<evidence type="ECO:0000256" key="13">
    <source>
        <dbReference type="ARBA" id="ARBA00023237"/>
    </source>
</evidence>
<comment type="subcellular location">
    <subcellularLocation>
        <location evidence="1 14">Cell outer membrane</location>
        <topology evidence="1 14">Multi-pass membrane protein</topology>
    </subcellularLocation>
</comment>
<gene>
    <name evidence="19" type="ordered locus">Reut_B3686</name>
</gene>
<keyword evidence="9" id="KW-0406">Ion transport</keyword>
<evidence type="ECO:0000256" key="4">
    <source>
        <dbReference type="ARBA" id="ARBA00022452"/>
    </source>
</evidence>
<evidence type="ECO:0000256" key="3">
    <source>
        <dbReference type="ARBA" id="ARBA00022448"/>
    </source>
</evidence>
<dbReference type="InterPro" id="IPR010105">
    <property type="entry name" value="TonB_sidphr_rcpt"/>
</dbReference>
<dbReference type="PROSITE" id="PS52016">
    <property type="entry name" value="TONB_DEPENDENT_REC_3"/>
    <property type="match status" value="1"/>
</dbReference>
<evidence type="ECO:0000256" key="5">
    <source>
        <dbReference type="ARBA" id="ARBA00022496"/>
    </source>
</evidence>
<dbReference type="Gene3D" id="2.170.130.10">
    <property type="entry name" value="TonB-dependent receptor, plug domain"/>
    <property type="match status" value="1"/>
</dbReference>
<dbReference type="InterPro" id="IPR000531">
    <property type="entry name" value="Beta-barrel_TonB"/>
</dbReference>
<evidence type="ECO:0000313" key="19">
    <source>
        <dbReference type="EMBL" id="AAZ63044.1"/>
    </source>
</evidence>
<evidence type="ECO:0000259" key="18">
    <source>
        <dbReference type="Pfam" id="PF07715"/>
    </source>
</evidence>
<dbReference type="GO" id="GO:0015891">
    <property type="term" value="P:siderophore transport"/>
    <property type="evidence" value="ECO:0007669"/>
    <property type="project" value="InterPro"/>
</dbReference>
<dbReference type="STRING" id="264198.Reut_B3686"/>
<dbReference type="SUPFAM" id="SSF56935">
    <property type="entry name" value="Porins"/>
    <property type="match status" value="1"/>
</dbReference>
<name>Q46UZ0_CUPPJ</name>
<keyword evidence="13 14" id="KW-0998">Cell outer membrane</keyword>
<sequence length="754" mass="80373">MPVPGQTALAAPLTTTRSFQTTSTLPGIAAACPRPAWRGLAPSLAMAGLLALTTLDPARAQDGATATGNVSAQTLPEVRVTADASPEDLPAPYAGGQVARGARLGVLGNTSIMKAPFNVSSYTAQMIQDQQSPTLADAVNKDPSVRFTGLPGGNIDNFYIRGFPVGEGNSGEIAFDGLYGVAPNYRVFTDYVERLEVIKGPAAMLYGMSPNSGVGGVINIVPKRAHEDLASVTASYASDTQFGGHVDLSQRFGESREWGVRFNGSYYQGDTPMDNQSRKAGIGALSLDYQGKQLRASLDVIGQQEKIDAPGRAFIMGPGLQAIPGAPDGRRNVTQPWEWTRGTDESLLFRTEYDINDHLTVFADAGGGWTQLSRLFGTTPQIVNAQGDTLSTPTYYKFKVDRATYDAGLRSRFDTGPLRHAVTFQASAYADSLDRANTTGTPVASNIYNPVVRPAQGLPAPDSVPKVSDNDQTGFSLADTMSALDDRVLLTLGVRQQRIRSRNFGATGAVTSSYEESATTPMAGLVVQPWKRVSLYANYVQGLSKGDVAPPTASNSGEVFAPYKTTQYEVGTKVDFGRFSATLAAFQISKPSGQLGGNVFSVNGEQRNRGLELNLFGQVAPGVRLLGGVALIDGEITRSGTAAAVGKDPIGVPRVQANLGAEWDLPWVAGLTVSGTMIYTGRQYVNQLNTASLPSWARFDLGARYRTRITGKTTTFRANVLNVFDRNYWSGVTSWGGFSQAAPRTVMLSATVEF</sequence>
<evidence type="ECO:0000259" key="17">
    <source>
        <dbReference type="Pfam" id="PF00593"/>
    </source>
</evidence>
<evidence type="ECO:0000256" key="1">
    <source>
        <dbReference type="ARBA" id="ARBA00004571"/>
    </source>
</evidence>
<dbReference type="EMBL" id="CP000091">
    <property type="protein sequence ID" value="AAZ63044.1"/>
    <property type="molecule type" value="Genomic_DNA"/>
</dbReference>